<name>A0A550CGX7_9AGAR</name>
<feature type="compositionally biased region" description="Low complexity" evidence="1">
    <location>
        <begin position="146"/>
        <end position="155"/>
    </location>
</feature>
<dbReference type="AlphaFoldDB" id="A0A550CGX7"/>
<evidence type="ECO:0000256" key="1">
    <source>
        <dbReference type="SAM" id="MobiDB-lite"/>
    </source>
</evidence>
<protein>
    <submittedName>
        <fullName evidence="2">Uncharacterized protein</fullName>
    </submittedName>
</protein>
<reference evidence="2 3" key="1">
    <citation type="journal article" date="2019" name="New Phytol.">
        <title>Comparative genomics reveals unique wood-decay strategies and fruiting body development in the Schizophyllaceae.</title>
        <authorList>
            <person name="Almasi E."/>
            <person name="Sahu N."/>
            <person name="Krizsan K."/>
            <person name="Balint B."/>
            <person name="Kovacs G.M."/>
            <person name="Kiss B."/>
            <person name="Cseklye J."/>
            <person name="Drula E."/>
            <person name="Henrissat B."/>
            <person name="Nagy I."/>
            <person name="Chovatia M."/>
            <person name="Adam C."/>
            <person name="LaButti K."/>
            <person name="Lipzen A."/>
            <person name="Riley R."/>
            <person name="Grigoriev I.V."/>
            <person name="Nagy L.G."/>
        </authorList>
    </citation>
    <scope>NUCLEOTIDE SEQUENCE [LARGE SCALE GENOMIC DNA]</scope>
    <source>
        <strain evidence="2 3">NL-1724</strain>
    </source>
</reference>
<evidence type="ECO:0000313" key="3">
    <source>
        <dbReference type="Proteomes" id="UP000320762"/>
    </source>
</evidence>
<dbReference type="EMBL" id="VDMD01000008">
    <property type="protein sequence ID" value="TRM64062.1"/>
    <property type="molecule type" value="Genomic_DNA"/>
</dbReference>
<feature type="compositionally biased region" description="Basic and acidic residues" evidence="1">
    <location>
        <begin position="156"/>
        <end position="166"/>
    </location>
</feature>
<feature type="region of interest" description="Disordered" evidence="1">
    <location>
        <begin position="146"/>
        <end position="166"/>
    </location>
</feature>
<proteinExistence type="predicted"/>
<keyword evidence="3" id="KW-1185">Reference proteome</keyword>
<organism evidence="2 3">
    <name type="scientific">Schizophyllum amplum</name>
    <dbReference type="NCBI Taxonomy" id="97359"/>
    <lineage>
        <taxon>Eukaryota</taxon>
        <taxon>Fungi</taxon>
        <taxon>Dikarya</taxon>
        <taxon>Basidiomycota</taxon>
        <taxon>Agaricomycotina</taxon>
        <taxon>Agaricomycetes</taxon>
        <taxon>Agaricomycetidae</taxon>
        <taxon>Agaricales</taxon>
        <taxon>Schizophyllaceae</taxon>
        <taxon>Schizophyllum</taxon>
    </lineage>
</organism>
<comment type="caution">
    <text evidence="2">The sequence shown here is derived from an EMBL/GenBank/DDBJ whole genome shotgun (WGS) entry which is preliminary data.</text>
</comment>
<evidence type="ECO:0000313" key="2">
    <source>
        <dbReference type="EMBL" id="TRM64062.1"/>
    </source>
</evidence>
<gene>
    <name evidence="2" type="ORF">BD626DRAFT_264916</name>
</gene>
<dbReference type="Proteomes" id="UP000320762">
    <property type="component" value="Unassembled WGS sequence"/>
</dbReference>
<sequence>MRRVDPWALLSHEISVQYRGRFPREPRKSSAPIRALQSISSDDASGHWLAYQRLSDLSKFRWLEHPDEGCIQEVQDTREYLDTRRGAIDSKLSHRHARLYATQRRACPHWHADIDSLRRYLPYRRTRIRQLTRRLVIFLPFPTHSSEVSTSASRASDGDHGRSQVS</sequence>
<accession>A0A550CGX7</accession>